<proteinExistence type="predicted"/>
<dbReference type="AlphaFoldDB" id="A0AAJ5WQJ4"/>
<reference evidence="2" key="1">
    <citation type="submission" date="2023-03" db="EMBL/GenBank/DDBJ databases">
        <title>Andean soil-derived lignocellulolytic bacterial consortium as a source of novel taxa and putative plastic-active enzymes.</title>
        <authorList>
            <person name="Diaz-Garcia L."/>
            <person name="Chuvochina M."/>
            <person name="Feuerriegel G."/>
            <person name="Bunk B."/>
            <person name="Sproer C."/>
            <person name="Streit W.R."/>
            <person name="Rodriguez L.M."/>
            <person name="Overmann J."/>
            <person name="Jimenez D.J."/>
        </authorList>
    </citation>
    <scope>NUCLEOTIDE SEQUENCE</scope>
    <source>
        <strain evidence="2">MAG 7</strain>
    </source>
</reference>
<feature type="signal peptide" evidence="1">
    <location>
        <begin position="1"/>
        <end position="30"/>
    </location>
</feature>
<dbReference type="EMBL" id="CP119311">
    <property type="protein sequence ID" value="WEK34930.1"/>
    <property type="molecule type" value="Genomic_DNA"/>
</dbReference>
<evidence type="ECO:0000256" key="1">
    <source>
        <dbReference type="SAM" id="SignalP"/>
    </source>
</evidence>
<protein>
    <submittedName>
        <fullName evidence="2">DUF4843 domain-containing protein</fullName>
    </submittedName>
</protein>
<feature type="chain" id="PRO_5042545559" evidence="1">
    <location>
        <begin position="31"/>
        <end position="269"/>
    </location>
</feature>
<dbReference type="Proteomes" id="UP001220610">
    <property type="component" value="Chromosome"/>
</dbReference>
<gene>
    <name evidence="2" type="ORF">P0Y53_20775</name>
</gene>
<evidence type="ECO:0000313" key="3">
    <source>
        <dbReference type="Proteomes" id="UP001220610"/>
    </source>
</evidence>
<dbReference type="Pfam" id="PF16132">
    <property type="entry name" value="DUF4843"/>
    <property type="match status" value="1"/>
</dbReference>
<accession>A0AAJ5WQJ4</accession>
<name>A0AAJ5WQJ4_9BACT</name>
<evidence type="ECO:0000313" key="2">
    <source>
        <dbReference type="EMBL" id="WEK34930.1"/>
    </source>
</evidence>
<organism evidence="2 3">
    <name type="scientific">Candidatus Pseudobacter hemicellulosilyticus</name>
    <dbReference type="NCBI Taxonomy" id="3121375"/>
    <lineage>
        <taxon>Bacteria</taxon>
        <taxon>Pseudomonadati</taxon>
        <taxon>Bacteroidota</taxon>
        <taxon>Chitinophagia</taxon>
        <taxon>Chitinophagales</taxon>
        <taxon>Chitinophagaceae</taxon>
        <taxon>Pseudobacter</taxon>
    </lineage>
</organism>
<dbReference type="InterPro" id="IPR032299">
    <property type="entry name" value="DUF4843"/>
</dbReference>
<sequence length="269" mass="30447">MKHNPISICKQGGKKLLVAALLLTSGMLLSCQKEKLPPPSYQNGVWFYKAYTGSTTSNTDQDLITAFSQQYSFYLNGDITRDTIWLPEVRAMGQPADRTRRINLVKVDSNTTAIEGTHYILLNEGMPAGEISTRLGVVLLRTTDQQTKTFTLGLSLQPSDDFPAQLARDTVSTDRTFFLSTHYTIRFDDQLIQPPYWKDLQIYYGSWSKAKMTFIYSVIGIYPGLVPVTADDAEMHFMNYLKVRSALDSYNKANPTNPLKDDNGYQIYF</sequence>
<keyword evidence="1" id="KW-0732">Signal</keyword>